<organism evidence="7 8">
    <name type="scientific">Caenorhabditis angaria</name>
    <dbReference type="NCBI Taxonomy" id="860376"/>
    <lineage>
        <taxon>Eukaryota</taxon>
        <taxon>Metazoa</taxon>
        <taxon>Ecdysozoa</taxon>
        <taxon>Nematoda</taxon>
        <taxon>Chromadorea</taxon>
        <taxon>Rhabditida</taxon>
        <taxon>Rhabditina</taxon>
        <taxon>Rhabditomorpha</taxon>
        <taxon>Rhabditoidea</taxon>
        <taxon>Rhabditidae</taxon>
        <taxon>Peloderinae</taxon>
        <taxon>Caenorhabditis</taxon>
    </lineage>
</organism>
<dbReference type="PROSITE" id="PS50068">
    <property type="entry name" value="LDLRA_2"/>
    <property type="match status" value="2"/>
</dbReference>
<dbReference type="InterPro" id="IPR000742">
    <property type="entry name" value="EGF"/>
</dbReference>
<feature type="compositionally biased region" description="Polar residues" evidence="4">
    <location>
        <begin position="661"/>
        <end position="679"/>
    </location>
</feature>
<feature type="compositionally biased region" description="Low complexity" evidence="4">
    <location>
        <begin position="723"/>
        <end position="733"/>
    </location>
</feature>
<feature type="compositionally biased region" description="Polar residues" evidence="4">
    <location>
        <begin position="563"/>
        <end position="591"/>
    </location>
</feature>
<feature type="disulfide bond" evidence="2">
    <location>
        <begin position="871"/>
        <end position="888"/>
    </location>
</feature>
<dbReference type="PRINTS" id="PR00261">
    <property type="entry name" value="LDLRECEPTOR"/>
</dbReference>
<evidence type="ECO:0000256" key="4">
    <source>
        <dbReference type="SAM" id="MobiDB-lite"/>
    </source>
</evidence>
<dbReference type="Gene3D" id="4.10.400.10">
    <property type="entry name" value="Low-density Lipoprotein Receptor"/>
    <property type="match status" value="2"/>
</dbReference>
<keyword evidence="2" id="KW-0245">EGF-like domain</keyword>
<feature type="compositionally biased region" description="Polar residues" evidence="4">
    <location>
        <begin position="1617"/>
        <end position="1637"/>
    </location>
</feature>
<feature type="region of interest" description="Disordered" evidence="4">
    <location>
        <begin position="710"/>
        <end position="751"/>
    </location>
</feature>
<dbReference type="SUPFAM" id="SSF57424">
    <property type="entry name" value="LDL receptor-like module"/>
    <property type="match status" value="2"/>
</dbReference>
<dbReference type="PANTHER" id="PTHR22722">
    <property type="entry name" value="LOW-DENSITY LIPOPROTEIN RECEPTOR-RELATED PROTEIN 2-RELATED"/>
    <property type="match status" value="1"/>
</dbReference>
<feature type="region of interest" description="Disordered" evidence="4">
    <location>
        <begin position="1534"/>
        <end position="1734"/>
    </location>
</feature>
<feature type="region of interest" description="Disordered" evidence="4">
    <location>
        <begin position="660"/>
        <end position="679"/>
    </location>
</feature>
<comment type="caution">
    <text evidence="7">The sequence shown here is derived from an EMBL/GenBank/DDBJ whole genome shotgun (WGS) entry which is preliminary data.</text>
</comment>
<feature type="compositionally biased region" description="Polar residues" evidence="4">
    <location>
        <begin position="1651"/>
        <end position="1662"/>
    </location>
</feature>
<feature type="compositionally biased region" description="Low complexity" evidence="4">
    <location>
        <begin position="1569"/>
        <end position="1585"/>
    </location>
</feature>
<feature type="compositionally biased region" description="Basic and acidic residues" evidence="4">
    <location>
        <begin position="502"/>
        <end position="513"/>
    </location>
</feature>
<evidence type="ECO:0000256" key="3">
    <source>
        <dbReference type="PROSITE-ProRule" id="PRU00124"/>
    </source>
</evidence>
<dbReference type="InterPro" id="IPR036055">
    <property type="entry name" value="LDL_receptor-like_sf"/>
</dbReference>
<gene>
    <name evidence="7" type="ORF">CAMP_LOCUS16894</name>
</gene>
<feature type="compositionally biased region" description="Polar residues" evidence="4">
    <location>
        <begin position="1543"/>
        <end position="1552"/>
    </location>
</feature>
<evidence type="ECO:0000313" key="7">
    <source>
        <dbReference type="EMBL" id="CAI5454257.1"/>
    </source>
</evidence>
<feature type="domain" description="EGF-like" evidence="6">
    <location>
        <begin position="859"/>
        <end position="906"/>
    </location>
</feature>
<feature type="compositionally biased region" description="Low complexity" evidence="4">
    <location>
        <begin position="1360"/>
        <end position="1369"/>
    </location>
</feature>
<dbReference type="Proteomes" id="UP001152747">
    <property type="component" value="Unassembled WGS sequence"/>
</dbReference>
<feature type="compositionally biased region" description="Basic and acidic residues" evidence="4">
    <location>
        <begin position="1115"/>
        <end position="1126"/>
    </location>
</feature>
<evidence type="ECO:0000259" key="6">
    <source>
        <dbReference type="PROSITE" id="PS50026"/>
    </source>
</evidence>
<evidence type="ECO:0000256" key="5">
    <source>
        <dbReference type="SAM" id="SignalP"/>
    </source>
</evidence>
<feature type="compositionally biased region" description="Basic residues" evidence="4">
    <location>
        <begin position="1597"/>
        <end position="1609"/>
    </location>
</feature>
<feature type="region of interest" description="Disordered" evidence="4">
    <location>
        <begin position="428"/>
        <end position="630"/>
    </location>
</feature>
<dbReference type="GO" id="GO:0005041">
    <property type="term" value="F:low-density lipoprotein particle receptor activity"/>
    <property type="evidence" value="ECO:0007669"/>
    <property type="project" value="TreeGrafter"/>
</dbReference>
<feature type="region of interest" description="Disordered" evidence="4">
    <location>
        <begin position="1497"/>
        <end position="1522"/>
    </location>
</feature>
<feature type="signal peptide" evidence="5">
    <location>
        <begin position="1"/>
        <end position="19"/>
    </location>
</feature>
<feature type="compositionally biased region" description="Basic and acidic residues" evidence="4">
    <location>
        <begin position="1715"/>
        <end position="1727"/>
    </location>
</feature>
<accession>A0A9P1NAI2</accession>
<feature type="compositionally biased region" description="Low complexity" evidence="4">
    <location>
        <begin position="741"/>
        <end position="751"/>
    </location>
</feature>
<feature type="chain" id="PRO_5040514731" description="EGF-like domain-containing protein" evidence="5">
    <location>
        <begin position="20"/>
        <end position="1734"/>
    </location>
</feature>
<dbReference type="PROSITE" id="PS50026">
    <property type="entry name" value="EGF_3"/>
    <property type="match status" value="1"/>
</dbReference>
<feature type="compositionally biased region" description="Polar residues" evidence="4">
    <location>
        <begin position="1692"/>
        <end position="1713"/>
    </location>
</feature>
<dbReference type="SMART" id="SM00192">
    <property type="entry name" value="LDLa"/>
    <property type="match status" value="2"/>
</dbReference>
<dbReference type="InterPro" id="IPR051221">
    <property type="entry name" value="LDLR-related"/>
</dbReference>
<feature type="region of interest" description="Disordered" evidence="4">
    <location>
        <begin position="1078"/>
        <end position="1131"/>
    </location>
</feature>
<name>A0A9P1NAI2_9PELO</name>
<dbReference type="InterPro" id="IPR002172">
    <property type="entry name" value="LDrepeatLR_classA_rpt"/>
</dbReference>
<evidence type="ECO:0000256" key="1">
    <source>
        <dbReference type="ARBA" id="ARBA00023157"/>
    </source>
</evidence>
<feature type="disulfide bond" evidence="3">
    <location>
        <begin position="35"/>
        <end position="47"/>
    </location>
</feature>
<dbReference type="GO" id="GO:0043235">
    <property type="term" value="C:receptor complex"/>
    <property type="evidence" value="ECO:0007669"/>
    <property type="project" value="TreeGrafter"/>
</dbReference>
<reference evidence="7" key="1">
    <citation type="submission" date="2022-11" db="EMBL/GenBank/DDBJ databases">
        <authorList>
            <person name="Kikuchi T."/>
        </authorList>
    </citation>
    <scope>NUCLEOTIDE SEQUENCE</scope>
    <source>
        <strain evidence="7">PS1010</strain>
    </source>
</reference>
<dbReference type="GO" id="GO:0005886">
    <property type="term" value="C:plasma membrane"/>
    <property type="evidence" value="ECO:0007669"/>
    <property type="project" value="TreeGrafter"/>
</dbReference>
<keyword evidence="1 2" id="KW-1015">Disulfide bond</keyword>
<evidence type="ECO:0000313" key="8">
    <source>
        <dbReference type="Proteomes" id="UP001152747"/>
    </source>
</evidence>
<feature type="disulfide bond" evidence="3">
    <location>
        <begin position="42"/>
        <end position="60"/>
    </location>
</feature>
<comment type="caution">
    <text evidence="2">Lacks conserved residue(s) required for the propagation of feature annotation.</text>
</comment>
<dbReference type="OrthoDB" id="6514358at2759"/>
<evidence type="ECO:0000256" key="2">
    <source>
        <dbReference type="PROSITE-ProRule" id="PRU00076"/>
    </source>
</evidence>
<keyword evidence="8" id="KW-1185">Reference proteome</keyword>
<feature type="region of interest" description="Disordered" evidence="4">
    <location>
        <begin position="1340"/>
        <end position="1405"/>
    </location>
</feature>
<protein>
    <recommendedName>
        <fullName evidence="6">EGF-like domain-containing protein</fullName>
    </recommendedName>
</protein>
<feature type="compositionally biased region" description="Polar residues" evidence="4">
    <location>
        <begin position="455"/>
        <end position="498"/>
    </location>
</feature>
<feature type="compositionally biased region" description="Polar residues" evidence="4">
    <location>
        <begin position="533"/>
        <end position="543"/>
    </location>
</feature>
<feature type="compositionally biased region" description="Polar residues" evidence="4">
    <location>
        <begin position="1672"/>
        <end position="1684"/>
    </location>
</feature>
<sequence length="1734" mass="190993">MLLTNLVLFLIVLTRFSDAQFLSYDAIRMRVPGRCVQGDYDCGLGQCVPIQQFRDGKPDCMDGSDEWCFIGQVSCGAVYCADYKDMLPCLVNPKCDGSSKQLPWCSISKEKLCADKTSFPCKGYGECVLWEWLLDGKKDCIDGSDEDENYVLPLEASYRFVRNKTGLILPQPIPPPPEDHPSLYVEGCSFCPHAEKHTTPKNPFSGNQKTIAPLTNFGMIPNPTLSPGEFFPAPADIMINRLTTTPPIDDFFVTDSTTPATHNVIFVPVKSEESPAAASDFFINPDTTTRIPMITPIGAIFKPIQPGLSEKIENYIPENTNSATFIKSTIQAGSENSEKPMSIATSSPEQSQAIFRPVGSGKPGEFFPWNPQTTNSPTNMFTKASPSFPIFIMPTENPKVQSVIFRPSGSSGLFEKLQPTDSYLKPENVHPSIKQPGAIFRPSGSLGGSGRLTEIGTSSETYQPGAGSTNAKITTTDDTNYQTNSGGAVFRPSSSSIPNYRKSSEIDTYETHGKNSGAQFKPVGPPAQKPWEPTQNPDFNRITQPAVFRPWSPSKPSKETYEVSGNTPWKITPNSEIQPTPSNSLKPTDQSGAIFRPSGQNPWNPPKEIPHQPPGKVAPNPWMIPNIGPTPPPPTLIPVIIPENQTPGPLDPYSIPERVTVSPSSPGYTPETDFQTSTSNEDLVPLLPGHLLPTFKPTIKTTTPIIPKTTEKSEEGWIEESTTELSETTTDLQETSEEVPAETTTTSPSPSQCFVQKQEDIICDCENGKMKNRITGECEESPSIMNVKVDMKEICGDSEFEDKQHYLFNKLSSKYDVCIRSSEFSDGSSLVASISCVTCSITDINNNLKSSHLEAAGLGSSLCDDSDYNHCHYDAECFVEPDGLRYTCKCKPGTTDVSSGSGRDCEGIPDDSQCILVFDICLIVWVIFLFGVFMLTCLCCIAAYSLCPKRCGRHVAIHPENADGLRTVVIGKNAKKSKEQMPHMRAIFAESLKHSAKGSTSVASAFALAEMKKKRVSKAPEMSQVIEEVNESPVEYEKADVISGHRKISKAESIARLSDTAITETPILEKHSSSVSLVSAGNEPAPQLPNLPLSLPIPVTTNREPTPPPPEQIVEESKKSETERPSSSHSIGVQPTIWETYRVLGQQYSKSDQNERKQSLDSLELLFEARQAETHRTESSPPITFTAKQTLEVPQIPQPIVIALEEPTTSFQPEVPIVSDPVSIETERIEHNLQEAAEVKQHEVDEKVAEMIGVTSYHPTPSPQLVVTQDEEIEELQHVAEDDSLGKSLESALLIEMAKQGIELPLSPKTPVPTLDELEKTLAEQREIEDSEEQKVIEEINRKIESRRSSTSQKSKIPSRKGSVSSTSSRKSEVFKPSGSKSPKLPQKFRPKGLERSMEVTDDSDPEVAFFKRLDAMRDQVDRRVPFLPPPRRVIKRRVPERTLSSISEKSAEILTDPEAVDVSISCPVTTRSHLDPMPKKSRFAFKRKVIEATSDSSDVDVPSFSRKSPPKPIVASPEIPDVTLQRSIEHLNKTDIDIASPSEKSAGSVKSTKPIYEKHRKPIPPHPSSITSSRMSSRVVTPRTIGEDSASQTSRSTRHSVISRKIAIRKHELKSISGSTADLSKQVSKTPSTIRSAKSVGDISHRPAWNISQHRTNSQQPIEFLPPITPTRPSRTAGNSPQPRNRRSDSHFSLTSLPAAHSPTSFWSSPHFNPSEDSRKPPKEDLWWNPNKK</sequence>
<proteinExistence type="predicted"/>
<dbReference type="EMBL" id="CANHGI010000006">
    <property type="protein sequence ID" value="CAI5454257.1"/>
    <property type="molecule type" value="Genomic_DNA"/>
</dbReference>
<dbReference type="CDD" id="cd00112">
    <property type="entry name" value="LDLa"/>
    <property type="match status" value="2"/>
</dbReference>
<dbReference type="PANTHER" id="PTHR22722:SF5">
    <property type="entry name" value="LOW-DENSITY LIPOPROTEIN RECEPTOR-RELATED PROTEIN 1B"/>
    <property type="match status" value="1"/>
</dbReference>
<keyword evidence="5" id="KW-0732">Signal</keyword>
<feature type="compositionally biased region" description="Pro residues" evidence="4">
    <location>
        <begin position="603"/>
        <end position="613"/>
    </location>
</feature>